<feature type="transmembrane region" description="Helical" evidence="1">
    <location>
        <begin position="216"/>
        <end position="238"/>
    </location>
</feature>
<evidence type="ECO:0000256" key="1">
    <source>
        <dbReference type="SAM" id="Phobius"/>
    </source>
</evidence>
<gene>
    <name evidence="2" type="ORF">MTR64_18340</name>
</gene>
<feature type="transmembrane region" description="Helical" evidence="1">
    <location>
        <begin position="308"/>
        <end position="327"/>
    </location>
</feature>
<organism evidence="2 3">
    <name type="scientific">Novosphingobium album</name>
    <name type="common">ex Hu et al. 2023</name>
    <dbReference type="NCBI Taxonomy" id="2930093"/>
    <lineage>
        <taxon>Bacteria</taxon>
        <taxon>Pseudomonadati</taxon>
        <taxon>Pseudomonadota</taxon>
        <taxon>Alphaproteobacteria</taxon>
        <taxon>Sphingomonadales</taxon>
        <taxon>Sphingomonadaceae</taxon>
        <taxon>Novosphingobium</taxon>
    </lineage>
</organism>
<keyword evidence="1" id="KW-0812">Transmembrane</keyword>
<reference evidence="2" key="1">
    <citation type="submission" date="2022-03" db="EMBL/GenBank/DDBJ databases">
        <title>Identification of a novel bacterium isolated from mangrove sediments.</title>
        <authorList>
            <person name="Pan X."/>
        </authorList>
    </citation>
    <scope>NUCLEOTIDE SEQUENCE</scope>
    <source>
        <strain evidence="2">B2580</strain>
    </source>
</reference>
<keyword evidence="3" id="KW-1185">Reference proteome</keyword>
<protein>
    <submittedName>
        <fullName evidence="2">HupE/UreJ family protein</fullName>
    </submittedName>
</protein>
<evidence type="ECO:0000313" key="3">
    <source>
        <dbReference type="Proteomes" id="UP001162880"/>
    </source>
</evidence>
<dbReference type="Pfam" id="PF13795">
    <property type="entry name" value="HupE_UreJ_2"/>
    <property type="match status" value="1"/>
</dbReference>
<proteinExistence type="predicted"/>
<feature type="transmembrane region" description="Helical" evidence="1">
    <location>
        <begin position="183"/>
        <end position="204"/>
    </location>
</feature>
<dbReference type="InterPro" id="IPR032809">
    <property type="entry name" value="Put_HupE_UreJ"/>
</dbReference>
<keyword evidence="1" id="KW-0472">Membrane</keyword>
<feature type="transmembrane region" description="Helical" evidence="1">
    <location>
        <begin position="339"/>
        <end position="357"/>
    </location>
</feature>
<feature type="transmembrane region" description="Helical" evidence="1">
    <location>
        <begin position="270"/>
        <end position="288"/>
    </location>
</feature>
<evidence type="ECO:0000313" key="2">
    <source>
        <dbReference type="EMBL" id="MCJ2180535.1"/>
    </source>
</evidence>
<comment type="caution">
    <text evidence="2">The sequence shown here is derived from an EMBL/GenBank/DDBJ whole genome shotgun (WGS) entry which is preliminary data.</text>
</comment>
<dbReference type="EMBL" id="JALHLE010000036">
    <property type="protein sequence ID" value="MCJ2180535.1"/>
    <property type="molecule type" value="Genomic_DNA"/>
</dbReference>
<dbReference type="Proteomes" id="UP001162880">
    <property type="component" value="Unassembled WGS sequence"/>
</dbReference>
<accession>A0ABT0B660</accession>
<feature type="transmembrane region" description="Helical" evidence="1">
    <location>
        <begin position="244"/>
        <end position="261"/>
    </location>
</feature>
<keyword evidence="1" id="KW-1133">Transmembrane helix</keyword>
<dbReference type="RefSeq" id="WP_243995958.1">
    <property type="nucleotide sequence ID" value="NZ_JALHLE010000036.1"/>
</dbReference>
<name>A0ABT0B660_9SPHN</name>
<sequence>MPDSMVSVRMHEGRWRLHLALPFDRLAMALISTGRIPDPGPGFTQYPVPDKRVVARYVLDELHLASRDGQPWRLSVVSLAPPAPNARNWSIDVDAVAPTGADLRKAVLSYDVIIRDVIPDVAVIAVDQDWQGGVLPGQPRLLGKLSEDDRTITIDGAHGTGLAALGQMVGMGVWHILEGADHIAFLLTLLLTVTLAARQGHWIIERRPRKILSNTLWRVSAFTAGHTLSLLATSLRWLPAAGQGIEVLIAISVAVTALHALTPIVPRREAWVAGGFGLIHGMAFATAIRDLDLSTGQTVAATLGFNLGIELVQLGIVAVVLPLLLWLRTRTFEPMVRRPVAAAALIMAVWWAVSRMLGE</sequence>